<name>A0ABR6PRW9_9SPHI</name>
<organism evidence="2 3">
    <name type="scientific">Mucilaginibacter lappiensis</name>
    <dbReference type="NCBI Taxonomy" id="354630"/>
    <lineage>
        <taxon>Bacteria</taxon>
        <taxon>Pseudomonadati</taxon>
        <taxon>Bacteroidota</taxon>
        <taxon>Sphingobacteriia</taxon>
        <taxon>Sphingobacteriales</taxon>
        <taxon>Sphingobacteriaceae</taxon>
        <taxon>Mucilaginibacter</taxon>
    </lineage>
</organism>
<evidence type="ECO:0000313" key="2">
    <source>
        <dbReference type="EMBL" id="MBB6112318.1"/>
    </source>
</evidence>
<proteinExistence type="predicted"/>
<reference evidence="2 3" key="1">
    <citation type="submission" date="2020-08" db="EMBL/GenBank/DDBJ databases">
        <title>Genomic Encyclopedia of Type Strains, Phase IV (KMG-V): Genome sequencing to study the core and pangenomes of soil and plant-associated prokaryotes.</title>
        <authorList>
            <person name="Whitman W."/>
        </authorList>
    </citation>
    <scope>NUCLEOTIDE SEQUENCE [LARGE SCALE GENOMIC DNA]</scope>
    <source>
        <strain evidence="2 3">ANJLi2</strain>
    </source>
</reference>
<keyword evidence="1" id="KW-1133">Transmembrane helix</keyword>
<keyword evidence="1" id="KW-0812">Transmembrane</keyword>
<dbReference type="Proteomes" id="UP000541583">
    <property type="component" value="Unassembled WGS sequence"/>
</dbReference>
<accession>A0ABR6PRW9</accession>
<dbReference type="RefSeq" id="WP_076377339.1">
    <property type="nucleotide sequence ID" value="NZ_FTMG01000017.1"/>
</dbReference>
<comment type="caution">
    <text evidence="2">The sequence shown here is derived from an EMBL/GenBank/DDBJ whole genome shotgun (WGS) entry which is preliminary data.</text>
</comment>
<evidence type="ECO:0000256" key="1">
    <source>
        <dbReference type="SAM" id="Phobius"/>
    </source>
</evidence>
<keyword evidence="1" id="KW-0472">Membrane</keyword>
<keyword evidence="3" id="KW-1185">Reference proteome</keyword>
<protein>
    <submittedName>
        <fullName evidence="2">Uncharacterized protein</fullName>
    </submittedName>
</protein>
<evidence type="ECO:0000313" key="3">
    <source>
        <dbReference type="Proteomes" id="UP000541583"/>
    </source>
</evidence>
<gene>
    <name evidence="2" type="ORF">HDF23_005093</name>
</gene>
<feature type="transmembrane region" description="Helical" evidence="1">
    <location>
        <begin position="112"/>
        <end position="130"/>
    </location>
</feature>
<sequence length="425" mass="47357">MQEEAPYINTWCKTVEKSLDWGKSSSWSDHDFEKLGELIFQKTGTLLSITTLKRIWGRVKYNSSPTTATLNTMARFAGSEDWRTYKKNIQTNQKSDSLPVTQVGVKQKKHDIAKLAVALVIAALGFLAAWNASPKKTVKPNLNGVVKFSSRKVTDGLPNSVVFDYDASALNIDSVTLQQTWDPSRVEKLATSGRQHTSIYYYPGYFTAKLIANGQIKKESPVFIKTHGWMGIIRRNNNPIYLADKDIHQPGGMGLDSKTLALKLSSPVFNDQWLSFYNVGEFNGLEGGNFTLETTLRNTSRVDESSCRKIILYILGKQNAIIIPLADKGCISDLDIYTSSDWVSGKDHDLSAFGCDFGSFQKLKCEVRNMKLSVYLNNKLIFTKPITQTITQIAGICIAFEGSGEIKNIKLGNSDKVVLDDQFAD</sequence>
<dbReference type="EMBL" id="JACHCB010000017">
    <property type="protein sequence ID" value="MBB6112318.1"/>
    <property type="molecule type" value="Genomic_DNA"/>
</dbReference>